<organism evidence="3 4">
    <name type="scientific">Mytilus galloprovincialis</name>
    <name type="common">Mediterranean mussel</name>
    <dbReference type="NCBI Taxonomy" id="29158"/>
    <lineage>
        <taxon>Eukaryota</taxon>
        <taxon>Metazoa</taxon>
        <taxon>Spiralia</taxon>
        <taxon>Lophotrochozoa</taxon>
        <taxon>Mollusca</taxon>
        <taxon>Bivalvia</taxon>
        <taxon>Autobranchia</taxon>
        <taxon>Pteriomorphia</taxon>
        <taxon>Mytilida</taxon>
        <taxon>Mytiloidea</taxon>
        <taxon>Mytilidae</taxon>
        <taxon>Mytilinae</taxon>
        <taxon>Mytilus</taxon>
    </lineage>
</organism>
<protein>
    <submittedName>
        <fullName evidence="3">Uncharacterized protein</fullName>
    </submittedName>
</protein>
<evidence type="ECO:0000313" key="4">
    <source>
        <dbReference type="Proteomes" id="UP000596742"/>
    </source>
</evidence>
<evidence type="ECO:0000256" key="2">
    <source>
        <dbReference type="SAM" id="Phobius"/>
    </source>
</evidence>
<sequence>MFPNERVFISESGNTPADNASICSTFCHYTDSPTIRTLRRQGSSVNLPSNVSLCEPCGSACKEATTIMTSIETTRTTSMPFTSIDIDSTTYMTATETTQKISVQSDSTDIDSTIKIISTTTTPKTTLPATATEMDTTIQLTSTETTQTTVVHSSLKVTTTDLKDETTLDTKSTDAGCVLPEDLKNTAWEYRYTDVASSLEQTTILNIANATLPDSIISFNANNVQLTTTMMTSLDTTQITTLASSSTEIDITTEITSTEKAQQKTILSTSTEIDTSTDVISTETTQITTLPAISTEIDPTTEMTLTTTPETTSPTTSTPTEMESITELIPTTTAPKTTLHTTSTEMDTTILKWTSTDTTQTTVVHSTVTDLKTSIQRTISSTSTNTETTTELKETTTDLKDETTLQTKLTDKENLKRYSGPITLMGISCTGLVLVIIVFCLLKGTSKNSTEEIANTEVEKAYGTTPENCYKLYKGKEFGLQEIAIRHWDYH</sequence>
<dbReference type="EMBL" id="UYJE01000383">
    <property type="protein sequence ID" value="VDH92802.1"/>
    <property type="molecule type" value="Genomic_DNA"/>
</dbReference>
<feature type="region of interest" description="Disordered" evidence="1">
    <location>
        <begin position="304"/>
        <end position="323"/>
    </location>
</feature>
<proteinExistence type="predicted"/>
<evidence type="ECO:0000256" key="1">
    <source>
        <dbReference type="SAM" id="MobiDB-lite"/>
    </source>
</evidence>
<feature type="transmembrane region" description="Helical" evidence="2">
    <location>
        <begin position="422"/>
        <end position="442"/>
    </location>
</feature>
<reference evidence="3" key="1">
    <citation type="submission" date="2018-11" db="EMBL/GenBank/DDBJ databases">
        <authorList>
            <person name="Alioto T."/>
            <person name="Alioto T."/>
        </authorList>
    </citation>
    <scope>NUCLEOTIDE SEQUENCE</scope>
</reference>
<name>A0A8B6BNF7_MYTGA</name>
<keyword evidence="4" id="KW-1185">Reference proteome</keyword>
<accession>A0A8B6BNF7</accession>
<keyword evidence="2" id="KW-1133">Transmembrane helix</keyword>
<dbReference type="Proteomes" id="UP000596742">
    <property type="component" value="Unassembled WGS sequence"/>
</dbReference>
<keyword evidence="2" id="KW-0812">Transmembrane</keyword>
<evidence type="ECO:0000313" key="3">
    <source>
        <dbReference type="EMBL" id="VDH92802.1"/>
    </source>
</evidence>
<gene>
    <name evidence="3" type="ORF">MGAL_10B084007</name>
</gene>
<dbReference type="AlphaFoldDB" id="A0A8B6BNF7"/>
<comment type="caution">
    <text evidence="3">The sequence shown here is derived from an EMBL/GenBank/DDBJ whole genome shotgun (WGS) entry which is preliminary data.</text>
</comment>
<keyword evidence="2" id="KW-0472">Membrane</keyword>